<dbReference type="GO" id="GO:0020037">
    <property type="term" value="F:heme binding"/>
    <property type="evidence" value="ECO:0007669"/>
    <property type="project" value="InterPro"/>
</dbReference>
<sequence>MAAAAMGLVRELLRRQGITGTRRHCGTAVGVAAGFLSAATVASASDGGGACPAYPWSPQDGARGGHKVFMQHDCAACHSGLPYAGLADEALAAGGEVEAKAAEIVVVHEHEEAAPAPTLHGGACPPDLSVITKMLEGLRRGNLYNADEIKKRVALPSPVWLQFLQPYMRIPQAA</sequence>
<feature type="domain" description="Cytochrome c" evidence="5">
    <location>
        <begin position="60"/>
        <end position="174"/>
    </location>
</feature>
<evidence type="ECO:0000313" key="6">
    <source>
        <dbReference type="EMBL" id="CAD6241757.1"/>
    </source>
</evidence>
<accession>A0A811PCS5</accession>
<proteinExistence type="predicted"/>
<dbReference type="Proteomes" id="UP000604825">
    <property type="component" value="Unassembled WGS sequence"/>
</dbReference>
<protein>
    <recommendedName>
        <fullName evidence="5">Cytochrome c domain-containing protein</fullName>
    </recommendedName>
</protein>
<name>A0A811PCS5_9POAL</name>
<organism evidence="6 7">
    <name type="scientific">Miscanthus lutarioriparius</name>
    <dbReference type="NCBI Taxonomy" id="422564"/>
    <lineage>
        <taxon>Eukaryota</taxon>
        <taxon>Viridiplantae</taxon>
        <taxon>Streptophyta</taxon>
        <taxon>Embryophyta</taxon>
        <taxon>Tracheophyta</taxon>
        <taxon>Spermatophyta</taxon>
        <taxon>Magnoliopsida</taxon>
        <taxon>Liliopsida</taxon>
        <taxon>Poales</taxon>
        <taxon>Poaceae</taxon>
        <taxon>PACMAD clade</taxon>
        <taxon>Panicoideae</taxon>
        <taxon>Andropogonodae</taxon>
        <taxon>Andropogoneae</taxon>
        <taxon>Saccharinae</taxon>
        <taxon>Miscanthus</taxon>
    </lineage>
</organism>
<evidence type="ECO:0000256" key="1">
    <source>
        <dbReference type="ARBA" id="ARBA00022617"/>
    </source>
</evidence>
<evidence type="ECO:0000256" key="4">
    <source>
        <dbReference type="PROSITE-ProRule" id="PRU00433"/>
    </source>
</evidence>
<keyword evidence="3 4" id="KW-0408">Iron</keyword>
<keyword evidence="1 4" id="KW-0349">Heme</keyword>
<dbReference type="InterPro" id="IPR036909">
    <property type="entry name" value="Cyt_c-like_dom_sf"/>
</dbReference>
<evidence type="ECO:0000259" key="5">
    <source>
        <dbReference type="PROSITE" id="PS51007"/>
    </source>
</evidence>
<keyword evidence="2 4" id="KW-0479">Metal-binding</keyword>
<dbReference type="SUPFAM" id="SSF46626">
    <property type="entry name" value="Cytochrome c"/>
    <property type="match status" value="1"/>
</dbReference>
<dbReference type="AlphaFoldDB" id="A0A811PCS5"/>
<dbReference type="InterPro" id="IPR009056">
    <property type="entry name" value="Cyt_c-like_dom"/>
</dbReference>
<dbReference type="GO" id="GO:0046872">
    <property type="term" value="F:metal ion binding"/>
    <property type="evidence" value="ECO:0007669"/>
    <property type="project" value="UniProtKB-KW"/>
</dbReference>
<evidence type="ECO:0000256" key="3">
    <source>
        <dbReference type="ARBA" id="ARBA00023004"/>
    </source>
</evidence>
<dbReference type="PROSITE" id="PS51007">
    <property type="entry name" value="CYTC"/>
    <property type="match status" value="1"/>
</dbReference>
<dbReference type="OrthoDB" id="653596at2759"/>
<gene>
    <name evidence="6" type="ORF">NCGR_LOCUS27433</name>
</gene>
<evidence type="ECO:0000256" key="2">
    <source>
        <dbReference type="ARBA" id="ARBA00022723"/>
    </source>
</evidence>
<evidence type="ECO:0000313" key="7">
    <source>
        <dbReference type="Proteomes" id="UP000604825"/>
    </source>
</evidence>
<keyword evidence="7" id="KW-1185">Reference proteome</keyword>
<reference evidence="6" key="1">
    <citation type="submission" date="2020-10" db="EMBL/GenBank/DDBJ databases">
        <authorList>
            <person name="Han B."/>
            <person name="Lu T."/>
            <person name="Zhao Q."/>
            <person name="Huang X."/>
            <person name="Zhao Y."/>
        </authorList>
    </citation>
    <scope>NUCLEOTIDE SEQUENCE</scope>
</reference>
<comment type="caution">
    <text evidence="6">The sequence shown here is derived from an EMBL/GenBank/DDBJ whole genome shotgun (WGS) entry which is preliminary data.</text>
</comment>
<dbReference type="GO" id="GO:0009055">
    <property type="term" value="F:electron transfer activity"/>
    <property type="evidence" value="ECO:0007669"/>
    <property type="project" value="InterPro"/>
</dbReference>
<dbReference type="EMBL" id="CAJGYO010000007">
    <property type="protein sequence ID" value="CAD6241757.1"/>
    <property type="molecule type" value="Genomic_DNA"/>
</dbReference>